<dbReference type="Pfam" id="PF00583">
    <property type="entry name" value="Acetyltransf_1"/>
    <property type="match status" value="1"/>
</dbReference>
<dbReference type="PROSITE" id="PS51186">
    <property type="entry name" value="GNAT"/>
    <property type="match status" value="1"/>
</dbReference>
<evidence type="ECO:0000313" key="5">
    <source>
        <dbReference type="Proteomes" id="UP000437736"/>
    </source>
</evidence>
<feature type="domain" description="N-acetyltransferase" evidence="3">
    <location>
        <begin position="1"/>
        <end position="146"/>
    </location>
</feature>
<dbReference type="InterPro" id="IPR016181">
    <property type="entry name" value="Acyl_CoA_acyltransferase"/>
</dbReference>
<evidence type="ECO:0000256" key="2">
    <source>
        <dbReference type="ARBA" id="ARBA00023315"/>
    </source>
</evidence>
<evidence type="ECO:0000256" key="1">
    <source>
        <dbReference type="ARBA" id="ARBA00022679"/>
    </source>
</evidence>
<keyword evidence="5" id="KW-1185">Reference proteome</keyword>
<reference evidence="4 5" key="1">
    <citation type="submission" date="2019-11" db="EMBL/GenBank/DDBJ databases">
        <title>Acidiferrimicrobium australis gen. nov., sp. nov., an acidophilic and obligately heterotrophic, member of the Actinobacteria that catalyses dissimilatory oxido- reduction of iron isolated from metal-rich acidic water in Chile.</title>
        <authorList>
            <person name="Gonzalez D."/>
            <person name="Huber K."/>
            <person name="Hedrich S."/>
            <person name="Rojas-Villalobos C."/>
            <person name="Quatrini R."/>
            <person name="Dinamarca M.A."/>
            <person name="Schwarz A."/>
            <person name="Canales C."/>
            <person name="Nancucheo I."/>
        </authorList>
    </citation>
    <scope>NUCLEOTIDE SEQUENCE [LARGE SCALE GENOMIC DNA]</scope>
    <source>
        <strain evidence="4 5">USS-CCA1</strain>
    </source>
</reference>
<keyword evidence="1" id="KW-0808">Transferase</keyword>
<gene>
    <name evidence="4" type="ORF">GHK86_06980</name>
</gene>
<dbReference type="PANTHER" id="PTHR10545">
    <property type="entry name" value="DIAMINE N-ACETYLTRANSFERASE"/>
    <property type="match status" value="1"/>
</dbReference>
<sequence>MPVRDARPGDVAEIAAMVREHADHEGALEQCRFDAGAGRAALFGPSPALRALVAHPEGEAERPAGFALWYPTFSTWAATAGIWLEDLYVRPEHRRSGLGRELLAALRATTPGRIEWDVKHGNDDAAAFYRRLGAAPVEGWTKYRWV</sequence>
<evidence type="ECO:0000313" key="4">
    <source>
        <dbReference type="EMBL" id="MST32463.1"/>
    </source>
</evidence>
<dbReference type="InterPro" id="IPR051016">
    <property type="entry name" value="Diverse_Substrate_AcTransf"/>
</dbReference>
<keyword evidence="2" id="KW-0012">Acyltransferase</keyword>
<name>A0ABW9QRW9_9ACTN</name>
<dbReference type="CDD" id="cd04301">
    <property type="entry name" value="NAT_SF"/>
    <property type="match status" value="1"/>
</dbReference>
<comment type="caution">
    <text evidence="4">The sequence shown here is derived from an EMBL/GenBank/DDBJ whole genome shotgun (WGS) entry which is preliminary data.</text>
</comment>
<organism evidence="4 5">
    <name type="scientific">Acidiferrimicrobium australe</name>
    <dbReference type="NCBI Taxonomy" id="2664430"/>
    <lineage>
        <taxon>Bacteria</taxon>
        <taxon>Bacillati</taxon>
        <taxon>Actinomycetota</taxon>
        <taxon>Acidimicrobiia</taxon>
        <taxon>Acidimicrobiales</taxon>
        <taxon>Acidimicrobiaceae</taxon>
        <taxon>Acidiferrimicrobium</taxon>
    </lineage>
</organism>
<proteinExistence type="predicted"/>
<dbReference type="SUPFAM" id="SSF55729">
    <property type="entry name" value="Acyl-CoA N-acyltransferases (Nat)"/>
    <property type="match status" value="1"/>
</dbReference>
<accession>A0ABW9QRW9</accession>
<evidence type="ECO:0000259" key="3">
    <source>
        <dbReference type="PROSITE" id="PS51186"/>
    </source>
</evidence>
<dbReference type="EMBL" id="WJHE01000302">
    <property type="protein sequence ID" value="MST32463.1"/>
    <property type="molecule type" value="Genomic_DNA"/>
</dbReference>
<dbReference type="InterPro" id="IPR000182">
    <property type="entry name" value="GNAT_dom"/>
</dbReference>
<dbReference type="PANTHER" id="PTHR10545:SF29">
    <property type="entry name" value="GH14572P-RELATED"/>
    <property type="match status" value="1"/>
</dbReference>
<dbReference type="Gene3D" id="3.40.630.30">
    <property type="match status" value="1"/>
</dbReference>
<protein>
    <submittedName>
        <fullName evidence="4">GNAT family N-acetyltransferase</fullName>
    </submittedName>
</protein>
<dbReference type="Proteomes" id="UP000437736">
    <property type="component" value="Unassembled WGS sequence"/>
</dbReference>